<gene>
    <name evidence="1" type="ORF">MENTE1834_LOCUS17947</name>
</gene>
<dbReference type="EMBL" id="CAVMJV010000020">
    <property type="protein sequence ID" value="CAK5067830.1"/>
    <property type="molecule type" value="Genomic_DNA"/>
</dbReference>
<name>A0ACB0YYK1_MELEN</name>
<evidence type="ECO:0000313" key="2">
    <source>
        <dbReference type="Proteomes" id="UP001497535"/>
    </source>
</evidence>
<organism evidence="1 2">
    <name type="scientific">Meloidogyne enterolobii</name>
    <name type="common">Root-knot nematode worm</name>
    <name type="synonym">Meloidogyne mayaguensis</name>
    <dbReference type="NCBI Taxonomy" id="390850"/>
    <lineage>
        <taxon>Eukaryota</taxon>
        <taxon>Metazoa</taxon>
        <taxon>Ecdysozoa</taxon>
        <taxon>Nematoda</taxon>
        <taxon>Chromadorea</taxon>
        <taxon>Rhabditida</taxon>
        <taxon>Tylenchina</taxon>
        <taxon>Tylenchomorpha</taxon>
        <taxon>Tylenchoidea</taxon>
        <taxon>Meloidogynidae</taxon>
        <taxon>Meloidogyninae</taxon>
        <taxon>Meloidogyne</taxon>
    </lineage>
</organism>
<evidence type="ECO:0000313" key="1">
    <source>
        <dbReference type="EMBL" id="CAK5067830.1"/>
    </source>
</evidence>
<proteinExistence type="predicted"/>
<protein>
    <submittedName>
        <fullName evidence="1">Uncharacterized protein</fullName>
    </submittedName>
</protein>
<dbReference type="Proteomes" id="UP001497535">
    <property type="component" value="Unassembled WGS sequence"/>
</dbReference>
<keyword evidence="2" id="KW-1185">Reference proteome</keyword>
<sequence length="916" mass="102031">MLFSAFNNNKSNKKQTMLANIAALSIVVLQLLGQLNVTVANNNVGLGNHILQEGKVKLAAGSRVVTNKEGFENMTISANACNVSFDKWGNIFLPYENQGTAKDKGCTVDLLTDKVDEIVLQSGLLNRVGLGYCLKDEGVNSNVLPFAYSLTNEQVEKFHNGPLFANGSCYSCAEGCVKKTGLEVRWVMDEGRDKGGYAEYAVLNVNPIATKMVYYVGKKWDMRNKYVQWLSDITINKTDPKFHIKSAKREKDTFAQSYTSICLNTSKEDILSPSTWEIVGTSPEPKMNRLLVFHLLPQTASRQRMLVKSNLTQLPEYAVVKEHPEGPICDEIVIIFPGSNYRLLATPVTSAPKDPTDGNTTVFNVGLRDHTLQDGKVVLAKGSMVAKKEDVEQYKSISADACDVDFNEEGNIVIHYKNRGTTKDKGCTVDLLTDKKNEIVFWTGMQNQGGLDGCMREGDINSNVLPFAYSLTNEEVKKFQNGPLFVKGPCRCNEGCVEKTGLEVRWAYDEDQGKENVGLYANPIGTKLIYYLRKEWNLNKTGVYFDVIINQTVPKFRIKQFRYITVNLKTVPHIEFSKKYNTQPSSCSNNLEQNILSPSTWEIVGTSPEPKMNRLLVFHLLPQKSSRKRVLLENTFSGKPEYVVVKEHPDGPKCDEMLIIFSRDNYRLLTTPTSSITSTPKPTQKERKSSVNREHTSPTSTSTSDNDITTSLSESTPEIPETSKTAPPLTSAPPLKKRTTTITSTSITMTTTTKGSSGLLFFAVIIVVILIVIGIGIAAYFFVIMESFDKEENDAEAGYGTKVDATGEVQNKDNVTGEDQNKDNVKGEDQKKEDTEEENQKKEYGELEEKKEDLTGDNQRADEVAKDDNKAKEKIEVTAKTAAPTTESQTKEEQASAEDKNKEEGEEKKVETQEDE</sequence>
<reference evidence="1" key="1">
    <citation type="submission" date="2023-11" db="EMBL/GenBank/DDBJ databases">
        <authorList>
            <person name="Poullet M."/>
        </authorList>
    </citation>
    <scope>NUCLEOTIDE SEQUENCE</scope>
    <source>
        <strain evidence="1">E1834</strain>
    </source>
</reference>
<accession>A0ACB0YYK1</accession>
<comment type="caution">
    <text evidence="1">The sequence shown here is derived from an EMBL/GenBank/DDBJ whole genome shotgun (WGS) entry which is preliminary data.</text>
</comment>